<evidence type="ECO:0000313" key="1">
    <source>
        <dbReference type="EnsemblPlants" id="AET3Gv20330000.11"/>
    </source>
</evidence>
<organism evidence="1 2">
    <name type="scientific">Aegilops tauschii subsp. strangulata</name>
    <name type="common">Goatgrass</name>
    <dbReference type="NCBI Taxonomy" id="200361"/>
    <lineage>
        <taxon>Eukaryota</taxon>
        <taxon>Viridiplantae</taxon>
        <taxon>Streptophyta</taxon>
        <taxon>Embryophyta</taxon>
        <taxon>Tracheophyta</taxon>
        <taxon>Spermatophyta</taxon>
        <taxon>Magnoliopsida</taxon>
        <taxon>Liliopsida</taxon>
        <taxon>Poales</taxon>
        <taxon>Poaceae</taxon>
        <taxon>BOP clade</taxon>
        <taxon>Pooideae</taxon>
        <taxon>Triticodae</taxon>
        <taxon>Triticeae</taxon>
        <taxon>Triticinae</taxon>
        <taxon>Aegilops</taxon>
    </lineage>
</organism>
<accession>A0A453EG10</accession>
<proteinExistence type="predicted"/>
<evidence type="ECO:0000313" key="2">
    <source>
        <dbReference type="Proteomes" id="UP000015105"/>
    </source>
</evidence>
<keyword evidence="2" id="KW-1185">Reference proteome</keyword>
<reference evidence="1" key="4">
    <citation type="submission" date="2019-03" db="UniProtKB">
        <authorList>
            <consortium name="EnsemblPlants"/>
        </authorList>
    </citation>
    <scope>IDENTIFICATION</scope>
</reference>
<dbReference type="Proteomes" id="UP000015105">
    <property type="component" value="Chromosome 3D"/>
</dbReference>
<sequence>PILVIFFDDLVKSIMSSISSNPGRKFLYLHISVVAGSFCELNPLIMSLLVFD</sequence>
<dbReference type="Gramene" id="AET3Gv20330000.11">
    <property type="protein sequence ID" value="AET3Gv20330000.11"/>
    <property type="gene ID" value="AET3Gv20330000"/>
</dbReference>
<reference evidence="2" key="1">
    <citation type="journal article" date="2014" name="Science">
        <title>Ancient hybridizations among the ancestral genomes of bread wheat.</title>
        <authorList>
            <consortium name="International Wheat Genome Sequencing Consortium,"/>
            <person name="Marcussen T."/>
            <person name="Sandve S.R."/>
            <person name="Heier L."/>
            <person name="Spannagl M."/>
            <person name="Pfeifer M."/>
            <person name="Jakobsen K.S."/>
            <person name="Wulff B.B."/>
            <person name="Steuernagel B."/>
            <person name="Mayer K.F."/>
            <person name="Olsen O.A."/>
        </authorList>
    </citation>
    <scope>NUCLEOTIDE SEQUENCE [LARGE SCALE GENOMIC DNA]</scope>
    <source>
        <strain evidence="2">cv. AL8/78</strain>
    </source>
</reference>
<reference evidence="1" key="5">
    <citation type="journal article" date="2021" name="G3 (Bethesda)">
        <title>Aegilops tauschii genome assembly Aet v5.0 features greater sequence contiguity and improved annotation.</title>
        <authorList>
            <person name="Wang L."/>
            <person name="Zhu T."/>
            <person name="Rodriguez J.C."/>
            <person name="Deal K.R."/>
            <person name="Dubcovsky J."/>
            <person name="McGuire P.E."/>
            <person name="Lux T."/>
            <person name="Spannagl M."/>
            <person name="Mayer K.F.X."/>
            <person name="Baldrich P."/>
            <person name="Meyers B.C."/>
            <person name="Huo N."/>
            <person name="Gu Y.Q."/>
            <person name="Zhou H."/>
            <person name="Devos K.M."/>
            <person name="Bennetzen J.L."/>
            <person name="Unver T."/>
            <person name="Budak H."/>
            <person name="Gulick P.J."/>
            <person name="Galiba G."/>
            <person name="Kalapos B."/>
            <person name="Nelson D.R."/>
            <person name="Li P."/>
            <person name="You F.M."/>
            <person name="Luo M.C."/>
            <person name="Dvorak J."/>
        </authorList>
    </citation>
    <scope>NUCLEOTIDE SEQUENCE [LARGE SCALE GENOMIC DNA]</scope>
    <source>
        <strain evidence="1">cv. AL8/78</strain>
    </source>
</reference>
<dbReference type="EnsemblPlants" id="AET3Gv20330000.11">
    <property type="protein sequence ID" value="AET3Gv20330000.11"/>
    <property type="gene ID" value="AET3Gv20330000"/>
</dbReference>
<reference evidence="1" key="3">
    <citation type="journal article" date="2017" name="Nature">
        <title>Genome sequence of the progenitor of the wheat D genome Aegilops tauschii.</title>
        <authorList>
            <person name="Luo M.C."/>
            <person name="Gu Y.Q."/>
            <person name="Puiu D."/>
            <person name="Wang H."/>
            <person name="Twardziok S.O."/>
            <person name="Deal K.R."/>
            <person name="Huo N."/>
            <person name="Zhu T."/>
            <person name="Wang L."/>
            <person name="Wang Y."/>
            <person name="McGuire P.E."/>
            <person name="Liu S."/>
            <person name="Long H."/>
            <person name="Ramasamy R.K."/>
            <person name="Rodriguez J.C."/>
            <person name="Van S.L."/>
            <person name="Yuan L."/>
            <person name="Wang Z."/>
            <person name="Xia Z."/>
            <person name="Xiao L."/>
            <person name="Anderson O.D."/>
            <person name="Ouyang S."/>
            <person name="Liang Y."/>
            <person name="Zimin A.V."/>
            <person name="Pertea G."/>
            <person name="Qi P."/>
            <person name="Bennetzen J.L."/>
            <person name="Dai X."/>
            <person name="Dawson M.W."/>
            <person name="Muller H.G."/>
            <person name="Kugler K."/>
            <person name="Rivarola-Duarte L."/>
            <person name="Spannagl M."/>
            <person name="Mayer K.F.X."/>
            <person name="Lu F.H."/>
            <person name="Bevan M.W."/>
            <person name="Leroy P."/>
            <person name="Li P."/>
            <person name="You F.M."/>
            <person name="Sun Q."/>
            <person name="Liu Z."/>
            <person name="Lyons E."/>
            <person name="Wicker T."/>
            <person name="Salzberg S.L."/>
            <person name="Devos K.M."/>
            <person name="Dvorak J."/>
        </authorList>
    </citation>
    <scope>NUCLEOTIDE SEQUENCE [LARGE SCALE GENOMIC DNA]</scope>
    <source>
        <strain evidence="1">cv. AL8/78</strain>
    </source>
</reference>
<reference evidence="2" key="2">
    <citation type="journal article" date="2017" name="Nat. Plants">
        <title>The Aegilops tauschii genome reveals multiple impacts of transposons.</title>
        <authorList>
            <person name="Zhao G."/>
            <person name="Zou C."/>
            <person name="Li K."/>
            <person name="Wang K."/>
            <person name="Li T."/>
            <person name="Gao L."/>
            <person name="Zhang X."/>
            <person name="Wang H."/>
            <person name="Yang Z."/>
            <person name="Liu X."/>
            <person name="Jiang W."/>
            <person name="Mao L."/>
            <person name="Kong X."/>
            <person name="Jiao Y."/>
            <person name="Jia J."/>
        </authorList>
    </citation>
    <scope>NUCLEOTIDE SEQUENCE [LARGE SCALE GENOMIC DNA]</scope>
    <source>
        <strain evidence="2">cv. AL8/78</strain>
    </source>
</reference>
<protein>
    <submittedName>
        <fullName evidence="1">Uncharacterized protein</fullName>
    </submittedName>
</protein>
<dbReference type="AlphaFoldDB" id="A0A453EG10"/>
<name>A0A453EG10_AEGTS</name>